<dbReference type="PANTHER" id="PTHR46239:SF1">
    <property type="entry name" value="DNA REPAIR PROTEIN RAD51 HOMOLOG 3"/>
    <property type="match status" value="1"/>
</dbReference>
<sequence>MLGGGVPLCKITEVCGVPGAGKTQMCMQLAVDTHIPESLGGLGGEAIYVDTEGGFVIDRMVDIAEATVQHCRFIAEQEGLGPTNCLTVDAILAGTHYLRCQDHVELTAIVHLLPKLLKQHEKVRLVVIDSIACPFRNHFDDMSVRTRLLATLAQSFIKIASQFKVAIVLTNQMTTKITAGASCSHLIPALGQSWSHASTVRVVLSLEDHKRTALLLKSPHKPESSCAFQITKDGIRGVLQDNQIADSSSCCSSQAADTSCHVSVTTKTDGVGSYLPLKKQRIT</sequence>
<keyword evidence="5" id="KW-0234">DNA repair</keyword>
<dbReference type="Gene3D" id="3.40.50.300">
    <property type="entry name" value="P-loop containing nucleotide triphosphate hydrolases"/>
    <property type="match status" value="1"/>
</dbReference>
<dbReference type="AlphaFoldDB" id="A0A345S6Z1"/>
<dbReference type="InterPro" id="IPR013632">
    <property type="entry name" value="Rad51_C"/>
</dbReference>
<keyword evidence="4" id="KW-0067">ATP-binding</keyword>
<evidence type="ECO:0000256" key="5">
    <source>
        <dbReference type="ARBA" id="ARBA00023204"/>
    </source>
</evidence>
<dbReference type="GO" id="GO:0033063">
    <property type="term" value="C:Rad51B-Rad51C-Rad51D-XRCC2 complex"/>
    <property type="evidence" value="ECO:0007669"/>
    <property type="project" value="TreeGrafter"/>
</dbReference>
<dbReference type="Pfam" id="PF08423">
    <property type="entry name" value="Rad51"/>
    <property type="match status" value="1"/>
</dbReference>
<dbReference type="InterPro" id="IPR027417">
    <property type="entry name" value="P-loop_NTPase"/>
</dbReference>
<gene>
    <name evidence="9" type="primary">DNARP</name>
</gene>
<reference evidence="9" key="1">
    <citation type="submission" date="2018-03" db="EMBL/GenBank/DDBJ databases">
        <title>Seasonal and individual variation influence qPCR reference gene selection in the terrestrial gastropod Cepaea nemoralis.</title>
        <authorList>
            <person name="Affenzeller S."/>
            <person name="Cerveau N."/>
            <person name="Jackson D.J."/>
        </authorList>
    </citation>
    <scope>NUCLEOTIDE SEQUENCE</scope>
</reference>
<evidence type="ECO:0000256" key="1">
    <source>
        <dbReference type="ARBA" id="ARBA00004123"/>
    </source>
</evidence>
<dbReference type="PIRSF" id="PIRSF005856">
    <property type="entry name" value="Rad51"/>
    <property type="match status" value="1"/>
</dbReference>
<evidence type="ECO:0000313" key="9">
    <source>
        <dbReference type="EMBL" id="AXI69345.1"/>
    </source>
</evidence>
<comment type="subcellular location">
    <subcellularLocation>
        <location evidence="1">Nucleus</location>
    </subcellularLocation>
</comment>
<evidence type="ECO:0000256" key="2">
    <source>
        <dbReference type="ARBA" id="ARBA00022741"/>
    </source>
</evidence>
<dbReference type="CDD" id="cd19492">
    <property type="entry name" value="Rad51C"/>
    <property type="match status" value="1"/>
</dbReference>
<dbReference type="GO" id="GO:0033065">
    <property type="term" value="C:Rad51C-XRCC3 complex"/>
    <property type="evidence" value="ECO:0007669"/>
    <property type="project" value="TreeGrafter"/>
</dbReference>
<dbReference type="GO" id="GO:0005657">
    <property type="term" value="C:replication fork"/>
    <property type="evidence" value="ECO:0007669"/>
    <property type="project" value="TreeGrafter"/>
</dbReference>
<dbReference type="GO" id="GO:0007131">
    <property type="term" value="P:reciprocal meiotic recombination"/>
    <property type="evidence" value="ECO:0007669"/>
    <property type="project" value="TreeGrafter"/>
</dbReference>
<dbReference type="GO" id="GO:0005524">
    <property type="term" value="F:ATP binding"/>
    <property type="evidence" value="ECO:0007669"/>
    <property type="project" value="UniProtKB-KW"/>
</dbReference>
<dbReference type="SUPFAM" id="SSF52540">
    <property type="entry name" value="P-loop containing nucleoside triphosphate hydrolases"/>
    <property type="match status" value="1"/>
</dbReference>
<dbReference type="InterPro" id="IPR052093">
    <property type="entry name" value="HR_Repair_Mediator"/>
</dbReference>
<keyword evidence="3" id="KW-0227">DNA damage</keyword>
<dbReference type="GO" id="GO:0000400">
    <property type="term" value="F:four-way junction DNA binding"/>
    <property type="evidence" value="ECO:0007669"/>
    <property type="project" value="TreeGrafter"/>
</dbReference>
<dbReference type="GO" id="GO:0140664">
    <property type="term" value="F:ATP-dependent DNA damage sensor activity"/>
    <property type="evidence" value="ECO:0007669"/>
    <property type="project" value="InterPro"/>
</dbReference>
<dbReference type="PANTHER" id="PTHR46239">
    <property type="entry name" value="DNA REPAIR PROTEIN RAD51 HOMOLOG 3 RAD51C"/>
    <property type="match status" value="1"/>
</dbReference>
<evidence type="ECO:0000256" key="4">
    <source>
        <dbReference type="ARBA" id="ARBA00022840"/>
    </source>
</evidence>
<name>A0A345S6Z1_CEPNE</name>
<dbReference type="EMBL" id="MH035490">
    <property type="protein sequence ID" value="AXI69345.1"/>
    <property type="molecule type" value="mRNA"/>
</dbReference>
<accession>A0A345S6Z1</accession>
<organism evidence="9">
    <name type="scientific">Cepaea nemoralis</name>
    <name type="common">Banded wood snail</name>
    <dbReference type="NCBI Taxonomy" id="28835"/>
    <lineage>
        <taxon>Eukaryota</taxon>
        <taxon>Metazoa</taxon>
        <taxon>Spiralia</taxon>
        <taxon>Lophotrochozoa</taxon>
        <taxon>Mollusca</taxon>
        <taxon>Gastropoda</taxon>
        <taxon>Heterobranchia</taxon>
        <taxon>Euthyneura</taxon>
        <taxon>Panpulmonata</taxon>
        <taxon>Eupulmonata</taxon>
        <taxon>Stylommatophora</taxon>
        <taxon>Helicina</taxon>
        <taxon>Helicoidea</taxon>
        <taxon>Helicidae</taxon>
        <taxon>Cepaea</taxon>
    </lineage>
</organism>
<evidence type="ECO:0000259" key="8">
    <source>
        <dbReference type="PROSITE" id="PS50162"/>
    </source>
</evidence>
<proteinExistence type="evidence at transcript level"/>
<dbReference type="InterPro" id="IPR016467">
    <property type="entry name" value="DNA_recomb/repair_RecA-like"/>
</dbReference>
<dbReference type="GO" id="GO:0000707">
    <property type="term" value="P:meiotic DNA recombinase assembly"/>
    <property type="evidence" value="ECO:0007669"/>
    <property type="project" value="TreeGrafter"/>
</dbReference>
<protein>
    <recommendedName>
        <fullName evidence="7">DNA repair protein RAD51 homolog 3</fullName>
    </recommendedName>
</protein>
<evidence type="ECO:0000256" key="7">
    <source>
        <dbReference type="ARBA" id="ARBA00040674"/>
    </source>
</evidence>
<dbReference type="InterPro" id="IPR020588">
    <property type="entry name" value="RecA_ATP-bd"/>
</dbReference>
<dbReference type="PROSITE" id="PS50162">
    <property type="entry name" value="RECA_2"/>
    <property type="match status" value="1"/>
</dbReference>
<keyword evidence="6" id="KW-0539">Nucleus</keyword>
<evidence type="ECO:0000256" key="3">
    <source>
        <dbReference type="ARBA" id="ARBA00022763"/>
    </source>
</evidence>
<dbReference type="GO" id="GO:0008821">
    <property type="term" value="F:crossover junction DNA endonuclease activity"/>
    <property type="evidence" value="ECO:0007669"/>
    <property type="project" value="TreeGrafter"/>
</dbReference>
<keyword evidence="2" id="KW-0547">Nucleotide-binding</keyword>
<evidence type="ECO:0000256" key="6">
    <source>
        <dbReference type="ARBA" id="ARBA00023242"/>
    </source>
</evidence>
<feature type="domain" description="RecA family profile 1" evidence="8">
    <location>
        <begin position="1"/>
        <end position="173"/>
    </location>
</feature>